<dbReference type="eggNOG" id="ENOG5033I09">
    <property type="taxonomic scope" value="Bacteria"/>
</dbReference>
<dbReference type="STRING" id="1184609.KILIM_013_00150"/>
<dbReference type="RefSeq" id="WP_006591392.1">
    <property type="nucleotide sequence ID" value="NZ_BAHD01000013.1"/>
</dbReference>
<evidence type="ECO:0000313" key="3">
    <source>
        <dbReference type="Proteomes" id="UP000008366"/>
    </source>
</evidence>
<protein>
    <submittedName>
        <fullName evidence="2">Putative ferredoxin</fullName>
    </submittedName>
</protein>
<name>K6W6Q3_9MICO</name>
<evidence type="ECO:0000256" key="1">
    <source>
        <dbReference type="SAM" id="MobiDB-lite"/>
    </source>
</evidence>
<dbReference type="Pfam" id="PF13459">
    <property type="entry name" value="Fer4_15"/>
    <property type="match status" value="1"/>
</dbReference>
<dbReference type="Proteomes" id="UP000008366">
    <property type="component" value="Unassembled WGS sequence"/>
</dbReference>
<sequence>MSTDTRPAGAKPAGAQHAHTKTTDTKPVDTKTAGTARLGVDRVLCSGHGVCAQTLPGQVRLDEWGYPIVDSDVVDAKQGRQAVTFCPARALYLRG</sequence>
<gene>
    <name evidence="2" type="ORF">KILIM_013_00150</name>
</gene>
<dbReference type="SUPFAM" id="SSF54862">
    <property type="entry name" value="4Fe-4S ferredoxins"/>
    <property type="match status" value="1"/>
</dbReference>
<dbReference type="Gene3D" id="3.30.70.20">
    <property type="match status" value="1"/>
</dbReference>
<comment type="caution">
    <text evidence="2">The sequence shown here is derived from an EMBL/GenBank/DDBJ whole genome shotgun (WGS) entry which is preliminary data.</text>
</comment>
<dbReference type="OrthoDB" id="4741951at2"/>
<proteinExistence type="predicted"/>
<reference evidence="2 3" key="1">
    <citation type="submission" date="2012-08" db="EMBL/GenBank/DDBJ databases">
        <title>Whole genome shotgun sequence of Kineosphaera limosa NBRC 100340.</title>
        <authorList>
            <person name="Yoshida I."/>
            <person name="Isaki S."/>
            <person name="Hosoyama A."/>
            <person name="Tsuchikane K."/>
            <person name="Katsumata H."/>
            <person name="Ando Y."/>
            <person name="Ohji S."/>
            <person name="Hamada M."/>
            <person name="Tamura T."/>
            <person name="Yamazoe A."/>
            <person name="Yamazaki S."/>
            <person name="Fujita N."/>
        </authorList>
    </citation>
    <scope>NUCLEOTIDE SEQUENCE [LARGE SCALE GENOMIC DNA]</scope>
    <source>
        <strain evidence="2 3">NBRC 100340</strain>
    </source>
</reference>
<keyword evidence="3" id="KW-1185">Reference proteome</keyword>
<dbReference type="AlphaFoldDB" id="K6W6Q3"/>
<organism evidence="2 3">
    <name type="scientific">Kineosphaera limosa NBRC 100340</name>
    <dbReference type="NCBI Taxonomy" id="1184609"/>
    <lineage>
        <taxon>Bacteria</taxon>
        <taxon>Bacillati</taxon>
        <taxon>Actinomycetota</taxon>
        <taxon>Actinomycetes</taxon>
        <taxon>Micrococcales</taxon>
        <taxon>Dermatophilaceae</taxon>
        <taxon>Kineosphaera</taxon>
    </lineage>
</organism>
<accession>K6W6Q3</accession>
<evidence type="ECO:0000313" key="2">
    <source>
        <dbReference type="EMBL" id="GAB94860.1"/>
    </source>
</evidence>
<dbReference type="EMBL" id="BAHD01000013">
    <property type="protein sequence ID" value="GAB94860.1"/>
    <property type="molecule type" value="Genomic_DNA"/>
</dbReference>
<feature type="region of interest" description="Disordered" evidence="1">
    <location>
        <begin position="1"/>
        <end position="33"/>
    </location>
</feature>